<comment type="caution">
    <text evidence="3">The sequence shown here is derived from an EMBL/GenBank/DDBJ whole genome shotgun (WGS) entry which is preliminary data.</text>
</comment>
<feature type="chain" id="PRO_5040492995" description="Endonuclease/exonuclease/phosphatase domain-containing protein" evidence="2">
    <location>
        <begin position="23"/>
        <end position="316"/>
    </location>
</feature>
<keyword evidence="4" id="KW-1185">Reference proteome</keyword>
<proteinExistence type="predicted"/>
<evidence type="ECO:0008006" key="5">
    <source>
        <dbReference type="Google" id="ProtNLM"/>
    </source>
</evidence>
<keyword evidence="2" id="KW-0732">Signal</keyword>
<dbReference type="InterPro" id="IPR036691">
    <property type="entry name" value="Endo/exonu/phosph_ase_sf"/>
</dbReference>
<keyword evidence="1" id="KW-1133">Transmembrane helix</keyword>
<evidence type="ECO:0000256" key="1">
    <source>
        <dbReference type="SAM" id="Phobius"/>
    </source>
</evidence>
<dbReference type="Proteomes" id="UP001152320">
    <property type="component" value="Chromosome 1"/>
</dbReference>
<reference evidence="3" key="1">
    <citation type="submission" date="2021-10" db="EMBL/GenBank/DDBJ databases">
        <title>Tropical sea cucumber genome reveals ecological adaptation and Cuvierian tubules defense mechanism.</title>
        <authorList>
            <person name="Chen T."/>
        </authorList>
    </citation>
    <scope>NUCLEOTIDE SEQUENCE</scope>
    <source>
        <strain evidence="3">Nanhai2018</strain>
        <tissue evidence="3">Muscle</tissue>
    </source>
</reference>
<dbReference type="SUPFAM" id="SSF56219">
    <property type="entry name" value="DNase I-like"/>
    <property type="match status" value="1"/>
</dbReference>
<keyword evidence="1" id="KW-0812">Transmembrane</keyword>
<feature type="signal peptide" evidence="2">
    <location>
        <begin position="1"/>
        <end position="22"/>
    </location>
</feature>
<gene>
    <name evidence="3" type="ORF">HOLleu_01805</name>
</gene>
<protein>
    <recommendedName>
        <fullName evidence="5">Endonuclease/exonuclease/phosphatase domain-containing protein</fullName>
    </recommendedName>
</protein>
<evidence type="ECO:0000313" key="3">
    <source>
        <dbReference type="EMBL" id="KAJ8049182.1"/>
    </source>
</evidence>
<dbReference type="EMBL" id="JAIZAY010000001">
    <property type="protein sequence ID" value="KAJ8049182.1"/>
    <property type="molecule type" value="Genomic_DNA"/>
</dbReference>
<organism evidence="3 4">
    <name type="scientific">Holothuria leucospilota</name>
    <name type="common">Black long sea cucumber</name>
    <name type="synonym">Mertensiothuria leucospilota</name>
    <dbReference type="NCBI Taxonomy" id="206669"/>
    <lineage>
        <taxon>Eukaryota</taxon>
        <taxon>Metazoa</taxon>
        <taxon>Echinodermata</taxon>
        <taxon>Eleutherozoa</taxon>
        <taxon>Echinozoa</taxon>
        <taxon>Holothuroidea</taxon>
        <taxon>Aspidochirotacea</taxon>
        <taxon>Aspidochirotida</taxon>
        <taxon>Holothuriidae</taxon>
        <taxon>Holothuria</taxon>
    </lineage>
</organism>
<evidence type="ECO:0000313" key="4">
    <source>
        <dbReference type="Proteomes" id="UP001152320"/>
    </source>
</evidence>
<dbReference type="AlphaFoldDB" id="A0A9Q1HGN2"/>
<accession>A0A9Q1HGN2</accession>
<keyword evidence="1" id="KW-0472">Membrane</keyword>
<evidence type="ECO:0000256" key="2">
    <source>
        <dbReference type="SAM" id="SignalP"/>
    </source>
</evidence>
<dbReference type="Gene3D" id="3.60.10.10">
    <property type="entry name" value="Endonuclease/exonuclease/phosphatase"/>
    <property type="match status" value="1"/>
</dbReference>
<feature type="transmembrane region" description="Helical" evidence="1">
    <location>
        <begin position="256"/>
        <end position="277"/>
    </location>
</feature>
<name>A0A9Q1HGN2_HOLLE</name>
<sequence>MNVAIWALGFSILFLSIRLCLGESDEFLSSVRTSYSSAELHALRSQPIHNVYLFSNTHLPNEIRRRKRGKPGGVKKRMRRRKCKPYLHSIITGNVQSLSNKIDEICANCKFLHEFRNATKLSFTETWLTDLHSDAHISIDGFNLLRGDRTVQSGKGKGECVCIYVNEKWCHPNNAVMKWHSCTENIETLTVSLRPYYLKREFSHVIVHTVYVPNRSVSRPAGLELADIIHEVEAAAPDALTIINGDFNHCITSGKAVFITINMSSVLLGIPLPWIYFTPMLKTHIFLFNYPSLAKLTITLLIWCRNTDPSYKFCSK</sequence>